<evidence type="ECO:0000256" key="4">
    <source>
        <dbReference type="ARBA" id="ARBA00022801"/>
    </source>
</evidence>
<dbReference type="GO" id="GO:0046872">
    <property type="term" value="F:metal ion binding"/>
    <property type="evidence" value="ECO:0007669"/>
    <property type="project" value="UniProtKB-KW"/>
</dbReference>
<dbReference type="Gene3D" id="3.90.230.10">
    <property type="entry name" value="Creatinase/methionine aminopeptidase superfamily"/>
    <property type="match status" value="1"/>
</dbReference>
<protein>
    <submittedName>
        <fullName evidence="8">Putative aminopeptidase P</fullName>
    </submittedName>
</protein>
<proteinExistence type="predicted"/>
<accession>A0A2V2W2Q2</accession>
<dbReference type="AlphaFoldDB" id="A0A2V2W2Q2"/>
<dbReference type="VEuPathDB" id="TriTrypDB:ECC02_001264"/>
<dbReference type="GO" id="GO:0006508">
    <property type="term" value="P:proteolysis"/>
    <property type="evidence" value="ECO:0007669"/>
    <property type="project" value="UniProtKB-KW"/>
</dbReference>
<evidence type="ECO:0000313" key="8">
    <source>
        <dbReference type="EMBL" id="PWV02357.1"/>
    </source>
</evidence>
<dbReference type="VEuPathDB" id="TriTrypDB:Tc_MARK_4531"/>
<dbReference type="VEuPathDB" id="TriTrypDB:C4B63_2g77"/>
<organism evidence="8 9">
    <name type="scientific">Trypanosoma cruzi</name>
    <dbReference type="NCBI Taxonomy" id="5693"/>
    <lineage>
        <taxon>Eukaryota</taxon>
        <taxon>Discoba</taxon>
        <taxon>Euglenozoa</taxon>
        <taxon>Kinetoplastea</taxon>
        <taxon>Metakinetoplastina</taxon>
        <taxon>Trypanosomatida</taxon>
        <taxon>Trypanosomatidae</taxon>
        <taxon>Trypanosoma</taxon>
        <taxon>Schizotrypanum</taxon>
    </lineage>
</organism>
<dbReference type="PANTHER" id="PTHR48480:SF2">
    <property type="entry name" value="PEPTIDASE D"/>
    <property type="match status" value="1"/>
</dbReference>
<keyword evidence="5" id="KW-0482">Metalloprotease</keyword>
<evidence type="ECO:0000256" key="2">
    <source>
        <dbReference type="ARBA" id="ARBA00022670"/>
    </source>
</evidence>
<evidence type="ECO:0000256" key="3">
    <source>
        <dbReference type="ARBA" id="ARBA00022723"/>
    </source>
</evidence>
<comment type="caution">
    <text evidence="8">The sequence shown here is derived from an EMBL/GenBank/DDBJ whole genome shotgun (WGS) entry which is preliminary data.</text>
</comment>
<dbReference type="VEuPathDB" id="TriTrypDB:TcG_02032"/>
<evidence type="ECO:0000256" key="6">
    <source>
        <dbReference type="ARBA" id="ARBA00023211"/>
    </source>
</evidence>
<gene>
    <name evidence="8" type="ORF">C4B63_2g77</name>
</gene>
<dbReference type="PANTHER" id="PTHR48480">
    <property type="match status" value="1"/>
</dbReference>
<evidence type="ECO:0000313" key="9">
    <source>
        <dbReference type="Proteomes" id="UP000246121"/>
    </source>
</evidence>
<reference evidence="8 9" key="1">
    <citation type="journal article" date="2018" name="Microb. Genom.">
        <title>Expanding an expanded genome: long-read sequencing of Trypanosoma cruzi.</title>
        <authorList>
            <person name="Berna L."/>
            <person name="Rodriguez M."/>
            <person name="Chiribao M.L."/>
            <person name="Parodi-Talice A."/>
            <person name="Pita S."/>
            <person name="Rijo G."/>
            <person name="Alvarez-Valin F."/>
            <person name="Robello C."/>
        </authorList>
    </citation>
    <scope>NUCLEOTIDE SEQUENCE [LARGE SCALE GENOMIC DNA]</scope>
    <source>
        <strain evidence="8 9">Dm28c</strain>
    </source>
</reference>
<dbReference type="VEuPathDB" id="TriTrypDB:TCSYLVIO_001380"/>
<dbReference type="GO" id="GO:0004177">
    <property type="term" value="F:aminopeptidase activity"/>
    <property type="evidence" value="ECO:0007669"/>
    <property type="project" value="UniProtKB-KW"/>
</dbReference>
<dbReference type="VEuPathDB" id="TriTrypDB:TcYC6_0068430"/>
<evidence type="ECO:0000256" key="1">
    <source>
        <dbReference type="ARBA" id="ARBA00001936"/>
    </source>
</evidence>
<dbReference type="VEuPathDB" id="TriTrypDB:BCY84_13951"/>
<dbReference type="VEuPathDB" id="TriTrypDB:C3747_71g15"/>
<keyword evidence="8" id="KW-0031">Aminopeptidase</keyword>
<dbReference type="Proteomes" id="UP000246121">
    <property type="component" value="Unassembled WGS sequence"/>
</dbReference>
<dbReference type="InterPro" id="IPR000994">
    <property type="entry name" value="Pept_M24"/>
</dbReference>
<dbReference type="SUPFAM" id="SSF55920">
    <property type="entry name" value="Creatinase/aminopeptidase"/>
    <property type="match status" value="1"/>
</dbReference>
<evidence type="ECO:0000259" key="7">
    <source>
        <dbReference type="Pfam" id="PF00557"/>
    </source>
</evidence>
<dbReference type="VEuPathDB" id="TriTrypDB:TCDM_03358"/>
<keyword evidence="4" id="KW-0378">Hydrolase</keyword>
<evidence type="ECO:0000256" key="5">
    <source>
        <dbReference type="ARBA" id="ARBA00023049"/>
    </source>
</evidence>
<dbReference type="GO" id="GO:0008237">
    <property type="term" value="F:metallopeptidase activity"/>
    <property type="evidence" value="ECO:0007669"/>
    <property type="project" value="UniProtKB-KW"/>
</dbReference>
<dbReference type="VEuPathDB" id="TriTrypDB:TcCLB.510655.120"/>
<dbReference type="VEuPathDB" id="TriTrypDB:TcCL_NonESM00308"/>
<comment type="cofactor">
    <cofactor evidence="1">
        <name>Mn(2+)</name>
        <dbReference type="ChEBI" id="CHEBI:29035"/>
    </cofactor>
</comment>
<keyword evidence="3" id="KW-0479">Metal-binding</keyword>
<name>A0A2V2W2Q2_TRYCR</name>
<keyword evidence="6" id="KW-0464">Manganese</keyword>
<dbReference type="VEuPathDB" id="TriTrypDB:TcCLB.510751.4"/>
<dbReference type="Pfam" id="PF00557">
    <property type="entry name" value="Peptidase_M24"/>
    <property type="match status" value="1"/>
</dbReference>
<dbReference type="InterPro" id="IPR052433">
    <property type="entry name" value="X-Pro_dipept-like"/>
</dbReference>
<dbReference type="InterPro" id="IPR036005">
    <property type="entry name" value="Creatinase/aminopeptidase-like"/>
</dbReference>
<sequence length="196" mass="22241">MQHCKPGMSQHHLESTFLHYVYYHGGCRKVAYTCICGTGHHGAVLHYPNNDAPVEDGSMALLDMGGHYMGYASDITCSFPVNGKFTEDQRIIYNAVLDAHDSVMRQLKPGVNWVDMHKLALRVMCEHLVRAGILLGDVDTIMENVLWVFFNRMALVTSWAWMCTTSVVTWRDAPRGLKRVTAASYVWPVCWKRDFA</sequence>
<dbReference type="EMBL" id="PRFA01000002">
    <property type="protein sequence ID" value="PWV02357.1"/>
    <property type="molecule type" value="Genomic_DNA"/>
</dbReference>
<feature type="domain" description="Peptidase M24" evidence="7">
    <location>
        <begin position="1"/>
        <end position="127"/>
    </location>
</feature>
<keyword evidence="2" id="KW-0645">Protease</keyword>
<dbReference type="VEuPathDB" id="TriTrypDB:TcBrA4_0063050"/>